<reference evidence="1 2" key="1">
    <citation type="submission" date="2018-06" db="EMBL/GenBank/DDBJ databases">
        <title>Genomic Encyclopedia of Archaeal and Bacterial Type Strains, Phase II (KMG-II): from individual species to whole genera.</title>
        <authorList>
            <person name="Goeker M."/>
        </authorList>
    </citation>
    <scope>NUCLEOTIDE SEQUENCE [LARGE SCALE GENOMIC DNA]</scope>
    <source>
        <strain evidence="1 2">DSM 29821</strain>
    </source>
</reference>
<comment type="caution">
    <text evidence="1">The sequence shown here is derived from an EMBL/GenBank/DDBJ whole genome shotgun (WGS) entry which is preliminary data.</text>
</comment>
<dbReference type="OrthoDB" id="264195at2"/>
<accession>A0A327VPJ7</accession>
<dbReference type="AlphaFoldDB" id="A0A327VPJ7"/>
<dbReference type="EMBL" id="QLMA01000007">
    <property type="protein sequence ID" value="RAJ77255.1"/>
    <property type="molecule type" value="Genomic_DNA"/>
</dbReference>
<evidence type="ECO:0000313" key="2">
    <source>
        <dbReference type="Proteomes" id="UP000249819"/>
    </source>
</evidence>
<proteinExistence type="predicted"/>
<dbReference type="Proteomes" id="UP000249819">
    <property type="component" value="Unassembled WGS sequence"/>
</dbReference>
<sequence>MNTMISFPEDLTDFLIWVRETTEAYWSKVSSEELIHGAKWLPLSDSQIDELEATYAIKFDVEHRAFLKILHTIDKHYEIEEAPEDEADYQITAEQKRIAEFWNPPNRPSYFYNWITDKEWIVSRLAWVEDMLMGSISGPNTSWLRSWGPPKETMEEKIVVFKEWFQKTPALLPIYAHSFLMADGGHGLKPVISVYGFDSIIVAWSLRHFLLRKFATELGLTAKYYNEEFQEEYEDMVRGIPELDALQMISLAEADIPYWKEVLRYYHHQYNYNWWEGFWVPYGNPKK</sequence>
<evidence type="ECO:0000313" key="1">
    <source>
        <dbReference type="EMBL" id="RAJ77255.1"/>
    </source>
</evidence>
<dbReference type="RefSeq" id="WP_111593865.1">
    <property type="nucleotide sequence ID" value="NZ_QLMA01000007.1"/>
</dbReference>
<name>A0A327VPJ7_9BACT</name>
<keyword evidence="2" id="KW-1185">Reference proteome</keyword>
<gene>
    <name evidence="1" type="ORF">CLV59_10720</name>
</gene>
<protein>
    <submittedName>
        <fullName evidence="1">Uncharacterized protein</fullName>
    </submittedName>
</protein>
<organism evidence="1 2">
    <name type="scientific">Chitinophaga dinghuensis</name>
    <dbReference type="NCBI Taxonomy" id="1539050"/>
    <lineage>
        <taxon>Bacteria</taxon>
        <taxon>Pseudomonadati</taxon>
        <taxon>Bacteroidota</taxon>
        <taxon>Chitinophagia</taxon>
        <taxon>Chitinophagales</taxon>
        <taxon>Chitinophagaceae</taxon>
        <taxon>Chitinophaga</taxon>
    </lineage>
</organism>